<gene>
    <name evidence="2" type="ORF">G3T38_05680</name>
</gene>
<sequence>MSTTTTPRYDRTYPAPPDLQSSSVIGWVALACSVGWVAGFGSLAGVVLGTWSIVRARRRGLRVPVPAVIAIVIGAVVLVLTLLSVWLVVYGMEVTTEVTSGTVPAE</sequence>
<keyword evidence="3" id="KW-1185">Reference proteome</keyword>
<feature type="transmembrane region" description="Helical" evidence="1">
    <location>
        <begin position="24"/>
        <end position="51"/>
    </location>
</feature>
<evidence type="ECO:0000313" key="2">
    <source>
        <dbReference type="EMBL" id="NEN77764.1"/>
    </source>
</evidence>
<comment type="caution">
    <text evidence="2">The sequence shown here is derived from an EMBL/GenBank/DDBJ whole genome shotgun (WGS) entry which is preliminary data.</text>
</comment>
<proteinExistence type="predicted"/>
<evidence type="ECO:0000256" key="1">
    <source>
        <dbReference type="SAM" id="Phobius"/>
    </source>
</evidence>
<keyword evidence="1" id="KW-0472">Membrane</keyword>
<feature type="transmembrane region" description="Helical" evidence="1">
    <location>
        <begin position="63"/>
        <end position="89"/>
    </location>
</feature>
<evidence type="ECO:0000313" key="3">
    <source>
        <dbReference type="Proteomes" id="UP000468687"/>
    </source>
</evidence>
<keyword evidence="1" id="KW-0812">Transmembrane</keyword>
<accession>A0A6P0HHN0</accession>
<dbReference type="Proteomes" id="UP000468687">
    <property type="component" value="Unassembled WGS sequence"/>
</dbReference>
<dbReference type="RefSeq" id="WP_163771129.1">
    <property type="nucleotide sequence ID" value="NZ_JAAGXA010000003.1"/>
</dbReference>
<reference evidence="2 3" key="1">
    <citation type="journal article" date="2014" name="Int. J. Syst. Evol. Microbiol.">
        <title>Nocardioides zeae sp. nov., isolated from the stem of Zea mays.</title>
        <authorList>
            <person name="Glaeser S.P."/>
            <person name="McInroy J.A."/>
            <person name="Busse H.J."/>
            <person name="Kampfer P."/>
        </authorList>
    </citation>
    <scope>NUCLEOTIDE SEQUENCE [LARGE SCALE GENOMIC DNA]</scope>
    <source>
        <strain evidence="2 3">JCM 30728</strain>
    </source>
</reference>
<name>A0A6P0HHN0_9ACTN</name>
<evidence type="ECO:0008006" key="4">
    <source>
        <dbReference type="Google" id="ProtNLM"/>
    </source>
</evidence>
<protein>
    <recommendedName>
        <fullName evidence="4">DUF4190 domain-containing protein</fullName>
    </recommendedName>
</protein>
<keyword evidence="1" id="KW-1133">Transmembrane helix</keyword>
<dbReference type="EMBL" id="JAAGXA010000003">
    <property type="protein sequence ID" value="NEN77764.1"/>
    <property type="molecule type" value="Genomic_DNA"/>
</dbReference>
<dbReference type="AlphaFoldDB" id="A0A6P0HHN0"/>
<organism evidence="2 3">
    <name type="scientific">Nocardioides zeae</name>
    <dbReference type="NCBI Taxonomy" id="1457234"/>
    <lineage>
        <taxon>Bacteria</taxon>
        <taxon>Bacillati</taxon>
        <taxon>Actinomycetota</taxon>
        <taxon>Actinomycetes</taxon>
        <taxon>Propionibacteriales</taxon>
        <taxon>Nocardioidaceae</taxon>
        <taxon>Nocardioides</taxon>
    </lineage>
</organism>